<evidence type="ECO:0000259" key="3">
    <source>
        <dbReference type="PROSITE" id="PS50887"/>
    </source>
</evidence>
<feature type="transmembrane region" description="Helical" evidence="1">
    <location>
        <begin position="235"/>
        <end position="258"/>
    </location>
</feature>
<proteinExistence type="predicted"/>
<dbReference type="InterPro" id="IPR001633">
    <property type="entry name" value="EAL_dom"/>
</dbReference>
<gene>
    <name evidence="4" type="ORF">SAMN04515677_104338</name>
</gene>
<dbReference type="InterPro" id="IPR000160">
    <property type="entry name" value="GGDEF_dom"/>
</dbReference>
<dbReference type="InterPro" id="IPR029787">
    <property type="entry name" value="Nucleotide_cyclase"/>
</dbReference>
<dbReference type="Proteomes" id="UP000199068">
    <property type="component" value="Unassembled WGS sequence"/>
</dbReference>
<keyword evidence="5" id="KW-1185">Reference proteome</keyword>
<dbReference type="SMART" id="SM00052">
    <property type="entry name" value="EAL"/>
    <property type="match status" value="1"/>
</dbReference>
<feature type="transmembrane region" description="Helical" evidence="1">
    <location>
        <begin position="205"/>
        <end position="223"/>
    </location>
</feature>
<evidence type="ECO:0000313" key="4">
    <source>
        <dbReference type="EMBL" id="SDL97476.1"/>
    </source>
</evidence>
<dbReference type="Pfam" id="PF00563">
    <property type="entry name" value="EAL"/>
    <property type="match status" value="1"/>
</dbReference>
<evidence type="ECO:0000313" key="5">
    <source>
        <dbReference type="Proteomes" id="UP000199068"/>
    </source>
</evidence>
<name>A0A1G9PF78_9FIRM</name>
<reference evidence="4 5" key="1">
    <citation type="submission" date="2016-10" db="EMBL/GenBank/DDBJ databases">
        <authorList>
            <person name="de Groot N.N."/>
        </authorList>
    </citation>
    <scope>NUCLEOTIDE SEQUENCE [LARGE SCALE GENOMIC DNA]</scope>
    <source>
        <strain evidence="4 5">DSM 797</strain>
    </source>
</reference>
<dbReference type="PROSITE" id="PS50883">
    <property type="entry name" value="EAL"/>
    <property type="match status" value="1"/>
</dbReference>
<protein>
    <submittedName>
        <fullName evidence="4">Diguanylate cyclase (GGDEF) domain-containing protein</fullName>
    </submittedName>
</protein>
<keyword evidence="1" id="KW-1133">Transmembrane helix</keyword>
<dbReference type="CDD" id="cd01949">
    <property type="entry name" value="GGDEF"/>
    <property type="match status" value="1"/>
</dbReference>
<dbReference type="STRING" id="1121325.SAMN04515677_104338"/>
<dbReference type="NCBIfam" id="TIGR00254">
    <property type="entry name" value="GGDEF"/>
    <property type="match status" value="1"/>
</dbReference>
<dbReference type="EMBL" id="FNGW01000004">
    <property type="protein sequence ID" value="SDL97476.1"/>
    <property type="molecule type" value="Genomic_DNA"/>
</dbReference>
<dbReference type="InterPro" id="IPR050706">
    <property type="entry name" value="Cyclic-di-GMP_PDE-like"/>
</dbReference>
<dbReference type="PROSITE" id="PS50887">
    <property type="entry name" value="GGDEF"/>
    <property type="match status" value="1"/>
</dbReference>
<evidence type="ECO:0000259" key="2">
    <source>
        <dbReference type="PROSITE" id="PS50883"/>
    </source>
</evidence>
<feature type="transmembrane region" description="Helical" evidence="1">
    <location>
        <begin position="137"/>
        <end position="160"/>
    </location>
</feature>
<dbReference type="Gene3D" id="3.30.70.270">
    <property type="match status" value="1"/>
</dbReference>
<dbReference type="CDD" id="cd01948">
    <property type="entry name" value="EAL"/>
    <property type="match status" value="1"/>
</dbReference>
<dbReference type="Pfam" id="PF00990">
    <property type="entry name" value="GGDEF"/>
    <property type="match status" value="1"/>
</dbReference>
<dbReference type="InterPro" id="IPR043128">
    <property type="entry name" value="Rev_trsase/Diguanyl_cyclase"/>
</dbReference>
<dbReference type="PANTHER" id="PTHR33121">
    <property type="entry name" value="CYCLIC DI-GMP PHOSPHODIESTERASE PDEF"/>
    <property type="match status" value="1"/>
</dbReference>
<keyword evidence="1" id="KW-0812">Transmembrane</keyword>
<accession>A0A1G9PF78</accession>
<dbReference type="SUPFAM" id="SSF55073">
    <property type="entry name" value="Nucleotide cyclase"/>
    <property type="match status" value="1"/>
</dbReference>
<dbReference type="Gene3D" id="3.20.20.450">
    <property type="entry name" value="EAL domain"/>
    <property type="match status" value="1"/>
</dbReference>
<feature type="domain" description="EAL" evidence="2">
    <location>
        <begin position="510"/>
        <end position="762"/>
    </location>
</feature>
<dbReference type="AlphaFoldDB" id="A0A1G9PF78"/>
<feature type="transmembrane region" description="Helical" evidence="1">
    <location>
        <begin position="96"/>
        <end position="116"/>
    </location>
</feature>
<dbReference type="PANTHER" id="PTHR33121:SF70">
    <property type="entry name" value="SIGNALING PROTEIN YKOW"/>
    <property type="match status" value="1"/>
</dbReference>
<sequence>MRLFFLIQVLITCFVFIISNKLDFSGTYFSYNNSIYILTNIIWNLQILISIIYTSKKIKNNDTIHKTLIGVLSSIYLLSTIDLVWVLGYMRMRQTIPIYVNSLLIILFFLTTFYYLAKLIKYISRYKIFYIVFRDSLIAFIPIAILFFDSLDNIFLITFLKSLFLQFENVKFTFSVLEKISMIFYGFFVMLLFMFSIYKKKFRKASTFLLASFFVSNFIYYSSYVLNILDDNVAYALHISLNNFLHIILHLMFLYYLIKDQYVNEELINNEHNQINNKITNIFLGIIPLLFLLLYIYVSKFIDSSISPYKYIKVTIISITLLIFRDALVLDENIKLLKNIKKQSKLDYLCEIYNRIGFNSASRSFKNNYTLFFFDIKKFKDINDIYGHESGDNALVFVANLLRSISEDIDKETLFCRYGGDEFIFAIKSVDKNYIDNLSSHFSKKRYINALNNDYKICIKLDVGYSVNTESKHISRVVQEADYAMYVSKRNVSGAVVEFDSKLKDEFDRVNLLKKEFKNDLSNKKIYAVYQPKVSIDSNKVLGYETLCRWNNDVLGELSPNDFLPVIENMGNMNVLDVYIFEEACKFQNLLSCEGIYQQCSVNISLKTLQNPSTCEKIIKITQNYNINPKNITLEILESITSKNNLYILERIKTLSDFGFLISIDDFGTEYSSLSKLFTIKFDEIKIPIDFVKEIDNMVQFNVVKYISNLANELNIKTVVEGIENETQLKVFQLLNFNSAQGFYFSRPLKAEDYITFYKENIKKYWK</sequence>
<feature type="transmembrane region" description="Helical" evidence="1">
    <location>
        <begin position="180"/>
        <end position="198"/>
    </location>
</feature>
<feature type="domain" description="GGDEF" evidence="3">
    <location>
        <begin position="367"/>
        <end position="501"/>
    </location>
</feature>
<dbReference type="GO" id="GO:0071111">
    <property type="term" value="F:cyclic-guanylate-specific phosphodiesterase activity"/>
    <property type="evidence" value="ECO:0007669"/>
    <property type="project" value="InterPro"/>
</dbReference>
<dbReference type="SMART" id="SM00267">
    <property type="entry name" value="GGDEF"/>
    <property type="match status" value="1"/>
</dbReference>
<feature type="transmembrane region" description="Helical" evidence="1">
    <location>
        <begin position="67"/>
        <end position="90"/>
    </location>
</feature>
<dbReference type="SUPFAM" id="SSF141868">
    <property type="entry name" value="EAL domain-like"/>
    <property type="match status" value="1"/>
</dbReference>
<organism evidence="4 5">
    <name type="scientific">Romboutsia lituseburensis DSM 797</name>
    <dbReference type="NCBI Taxonomy" id="1121325"/>
    <lineage>
        <taxon>Bacteria</taxon>
        <taxon>Bacillati</taxon>
        <taxon>Bacillota</taxon>
        <taxon>Clostridia</taxon>
        <taxon>Peptostreptococcales</taxon>
        <taxon>Peptostreptococcaceae</taxon>
        <taxon>Romboutsia</taxon>
    </lineage>
</organism>
<dbReference type="InterPro" id="IPR035919">
    <property type="entry name" value="EAL_sf"/>
</dbReference>
<feature type="transmembrane region" description="Helical" evidence="1">
    <location>
        <begin position="35"/>
        <end position="55"/>
    </location>
</feature>
<keyword evidence="1" id="KW-0472">Membrane</keyword>
<feature type="transmembrane region" description="Helical" evidence="1">
    <location>
        <begin position="279"/>
        <end position="298"/>
    </location>
</feature>
<evidence type="ECO:0000256" key="1">
    <source>
        <dbReference type="SAM" id="Phobius"/>
    </source>
</evidence>